<dbReference type="Gene3D" id="3.40.50.720">
    <property type="entry name" value="NAD(P)-binding Rossmann-like Domain"/>
    <property type="match status" value="2"/>
</dbReference>
<reference evidence="8 9" key="1">
    <citation type="submission" date="2019-08" db="EMBL/GenBank/DDBJ databases">
        <title>In-depth cultivation of the pig gut microbiome towards novel bacterial diversity and tailored functional studies.</title>
        <authorList>
            <person name="Wylensek D."/>
            <person name="Hitch T.C.A."/>
            <person name="Clavel T."/>
        </authorList>
    </citation>
    <scope>NUCLEOTIDE SEQUENCE [LARGE SCALE GENOMIC DNA]</scope>
    <source>
        <strain evidence="8 9">SM-530-WT-4B</strain>
    </source>
</reference>
<organism evidence="8 9">
    <name type="scientific">Pyramidobacter porci</name>
    <dbReference type="NCBI Taxonomy" id="2605789"/>
    <lineage>
        <taxon>Bacteria</taxon>
        <taxon>Thermotogati</taxon>
        <taxon>Synergistota</taxon>
        <taxon>Synergistia</taxon>
        <taxon>Synergistales</taxon>
        <taxon>Dethiosulfovibrionaceae</taxon>
        <taxon>Pyramidobacter</taxon>
    </lineage>
</organism>
<feature type="domain" description="D-isomer specific 2-hydroxyacid dehydrogenase catalytic" evidence="6">
    <location>
        <begin position="17"/>
        <end position="318"/>
    </location>
</feature>
<dbReference type="InterPro" id="IPR043322">
    <property type="entry name" value="CtBP"/>
</dbReference>
<dbReference type="InterPro" id="IPR050857">
    <property type="entry name" value="D-2-hydroxyacid_DH"/>
</dbReference>
<evidence type="ECO:0000256" key="2">
    <source>
        <dbReference type="ARBA" id="ARBA00022605"/>
    </source>
</evidence>
<dbReference type="PROSITE" id="PS00670">
    <property type="entry name" value="D_2_HYDROXYACID_DH_2"/>
    <property type="match status" value="1"/>
</dbReference>
<dbReference type="PANTHER" id="PTHR42789:SF1">
    <property type="entry name" value="D-ISOMER SPECIFIC 2-HYDROXYACID DEHYDROGENASE FAMILY PROTEIN (AFU_ORTHOLOGUE AFUA_6G10090)"/>
    <property type="match status" value="1"/>
</dbReference>
<dbReference type="SUPFAM" id="SSF52283">
    <property type="entry name" value="Formate/glycerate dehydrogenase catalytic domain-like"/>
    <property type="match status" value="1"/>
</dbReference>
<proteinExistence type="inferred from homology"/>
<dbReference type="Pfam" id="PF02826">
    <property type="entry name" value="2-Hacid_dh_C"/>
    <property type="match status" value="1"/>
</dbReference>
<accession>A0A6L5YC73</accession>
<dbReference type="PANTHER" id="PTHR42789">
    <property type="entry name" value="D-ISOMER SPECIFIC 2-HYDROXYACID DEHYDROGENASE FAMILY PROTEIN (AFU_ORTHOLOGUE AFUA_6G10090)"/>
    <property type="match status" value="1"/>
</dbReference>
<evidence type="ECO:0000256" key="5">
    <source>
        <dbReference type="RuleBase" id="RU003719"/>
    </source>
</evidence>
<evidence type="ECO:0000259" key="6">
    <source>
        <dbReference type="Pfam" id="PF00389"/>
    </source>
</evidence>
<dbReference type="InterPro" id="IPR029753">
    <property type="entry name" value="D-isomer_DH_CS"/>
</dbReference>
<gene>
    <name evidence="8" type="ORF">FYJ74_07055</name>
</gene>
<dbReference type="InterPro" id="IPR029752">
    <property type="entry name" value="D-isomer_DH_CS1"/>
</dbReference>
<dbReference type="Proteomes" id="UP000473699">
    <property type="component" value="Unassembled WGS sequence"/>
</dbReference>
<keyword evidence="9" id="KW-1185">Reference proteome</keyword>
<dbReference type="SUPFAM" id="SSF51735">
    <property type="entry name" value="NAD(P)-binding Rossmann-fold domains"/>
    <property type="match status" value="1"/>
</dbReference>
<keyword evidence="4" id="KW-0520">NAD</keyword>
<feature type="domain" description="D-isomer specific 2-hydroxyacid dehydrogenase NAD-binding" evidence="7">
    <location>
        <begin position="109"/>
        <end position="287"/>
    </location>
</feature>
<evidence type="ECO:0000259" key="7">
    <source>
        <dbReference type="Pfam" id="PF02826"/>
    </source>
</evidence>
<sequence>MTKRFKTGIYSVVVTEDKIETEVLKDVSDVYRFTSRDEFEAAFPEIDGLIVDITPVTDEMMSKMKNLKIVVRHGMGADNIDIPAATKHRVIACNVPRFNLEEVSDYALAAALSLANHLPQYTWKVMHDRSWLLQDLEPKTEVQEMTLGILGLGQIGTLFAQKAKPLFKKIISYDPFMNRERAAALGVEVIDDIDDVFRQADIVSVHVPLTPATRSLVNADRLKLMKKTAFLMNTSRGELVDIDALSAALHSKRIAGAALDVLEGEPMPDMNHPIFREPGIILTPHVAWYSSQSLHKLRVTAAEEVRDAYLGKRPVGQLNEF</sequence>
<dbReference type="Pfam" id="PF00389">
    <property type="entry name" value="2-Hacid_dh"/>
    <property type="match status" value="1"/>
</dbReference>
<dbReference type="PROSITE" id="PS00671">
    <property type="entry name" value="D_2_HYDROXYACID_DH_3"/>
    <property type="match status" value="1"/>
</dbReference>
<dbReference type="EMBL" id="VUNH01000007">
    <property type="protein sequence ID" value="MST55789.1"/>
    <property type="molecule type" value="Genomic_DNA"/>
</dbReference>
<dbReference type="PROSITE" id="PS00065">
    <property type="entry name" value="D_2_HYDROXYACID_DH_1"/>
    <property type="match status" value="1"/>
</dbReference>
<evidence type="ECO:0000313" key="9">
    <source>
        <dbReference type="Proteomes" id="UP000473699"/>
    </source>
</evidence>
<dbReference type="GO" id="GO:0003714">
    <property type="term" value="F:transcription corepressor activity"/>
    <property type="evidence" value="ECO:0007669"/>
    <property type="project" value="InterPro"/>
</dbReference>
<dbReference type="InterPro" id="IPR036291">
    <property type="entry name" value="NAD(P)-bd_dom_sf"/>
</dbReference>
<dbReference type="AlphaFoldDB" id="A0A6L5YC73"/>
<evidence type="ECO:0000256" key="3">
    <source>
        <dbReference type="ARBA" id="ARBA00023002"/>
    </source>
</evidence>
<keyword evidence="3 5" id="KW-0560">Oxidoreductase</keyword>
<name>A0A6L5YC73_9BACT</name>
<dbReference type="InterPro" id="IPR006139">
    <property type="entry name" value="D-isomer_2_OHA_DH_cat_dom"/>
</dbReference>
<dbReference type="InterPro" id="IPR006140">
    <property type="entry name" value="D-isomer_DH_NAD-bd"/>
</dbReference>
<dbReference type="CDD" id="cd05299">
    <property type="entry name" value="CtBP_dh"/>
    <property type="match status" value="1"/>
</dbReference>
<dbReference type="RefSeq" id="WP_154528884.1">
    <property type="nucleotide sequence ID" value="NZ_VUNH01000007.1"/>
</dbReference>
<dbReference type="GO" id="GO:0016616">
    <property type="term" value="F:oxidoreductase activity, acting on the CH-OH group of donors, NAD or NADP as acceptor"/>
    <property type="evidence" value="ECO:0007669"/>
    <property type="project" value="InterPro"/>
</dbReference>
<dbReference type="GO" id="GO:0051287">
    <property type="term" value="F:NAD binding"/>
    <property type="evidence" value="ECO:0007669"/>
    <property type="project" value="InterPro"/>
</dbReference>
<comment type="similarity">
    <text evidence="1 5">Belongs to the D-isomer specific 2-hydroxyacid dehydrogenase family.</text>
</comment>
<evidence type="ECO:0000256" key="1">
    <source>
        <dbReference type="ARBA" id="ARBA00005854"/>
    </source>
</evidence>
<dbReference type="GO" id="GO:0008652">
    <property type="term" value="P:amino acid biosynthetic process"/>
    <property type="evidence" value="ECO:0007669"/>
    <property type="project" value="UniProtKB-KW"/>
</dbReference>
<evidence type="ECO:0000313" key="8">
    <source>
        <dbReference type="EMBL" id="MST55789.1"/>
    </source>
</evidence>
<protein>
    <submittedName>
        <fullName evidence="8">C-terminal binding protein</fullName>
    </submittedName>
</protein>
<comment type="caution">
    <text evidence="8">The sequence shown here is derived from an EMBL/GenBank/DDBJ whole genome shotgun (WGS) entry which is preliminary data.</text>
</comment>
<keyword evidence="2" id="KW-0028">Amino-acid biosynthesis</keyword>
<evidence type="ECO:0000256" key="4">
    <source>
        <dbReference type="ARBA" id="ARBA00023027"/>
    </source>
</evidence>